<evidence type="ECO:0000313" key="1">
    <source>
        <dbReference type="EMBL" id="AWV99093.1"/>
    </source>
</evidence>
<accession>A0A2Z4GDV9</accession>
<dbReference type="RefSeq" id="WP_111372286.1">
    <property type="nucleotide sequence ID" value="NZ_CP029480.1"/>
</dbReference>
<keyword evidence="2" id="KW-1185">Reference proteome</keyword>
<reference evidence="1 2" key="1">
    <citation type="submission" date="2018-05" db="EMBL/GenBank/DDBJ databases">
        <title>Complete genome sequence of Arcticibacterium luteifluviistationis SM1504T, a cytophagaceae bacterium isolated from Arctic surface seawater.</title>
        <authorList>
            <person name="Li Y."/>
            <person name="Qin Q.-L."/>
        </authorList>
    </citation>
    <scope>NUCLEOTIDE SEQUENCE [LARGE SCALE GENOMIC DNA]</scope>
    <source>
        <strain evidence="1 2">SM1504</strain>
    </source>
</reference>
<name>A0A2Z4GDV9_9BACT</name>
<dbReference type="KEGG" id="als:DJ013_13320"/>
<evidence type="ECO:0000313" key="2">
    <source>
        <dbReference type="Proteomes" id="UP000249873"/>
    </source>
</evidence>
<proteinExistence type="predicted"/>
<organism evidence="1 2">
    <name type="scientific">Arcticibacterium luteifluviistationis</name>
    <dbReference type="NCBI Taxonomy" id="1784714"/>
    <lineage>
        <taxon>Bacteria</taxon>
        <taxon>Pseudomonadati</taxon>
        <taxon>Bacteroidota</taxon>
        <taxon>Cytophagia</taxon>
        <taxon>Cytophagales</taxon>
        <taxon>Leadbetterellaceae</taxon>
        <taxon>Arcticibacterium</taxon>
    </lineage>
</organism>
<dbReference type="AlphaFoldDB" id="A0A2Z4GDV9"/>
<sequence length="60" mass="7050">MEIKTFVPAEYIEQVMEMAKDVFTKDEELEFLKSCLFYLKEGVTAQQAIEMSMVDYLVDM</sequence>
<gene>
    <name evidence="1" type="ORF">DJ013_13320</name>
</gene>
<dbReference type="Proteomes" id="UP000249873">
    <property type="component" value="Chromosome"/>
</dbReference>
<protein>
    <submittedName>
        <fullName evidence="1">Uncharacterized protein</fullName>
    </submittedName>
</protein>
<dbReference type="EMBL" id="CP029480">
    <property type="protein sequence ID" value="AWV99093.1"/>
    <property type="molecule type" value="Genomic_DNA"/>
</dbReference>
<dbReference type="OrthoDB" id="982749at2"/>